<dbReference type="PANTHER" id="PTHR40050:SF1">
    <property type="entry name" value="INNER SPORE COAT PROTEIN H"/>
    <property type="match status" value="1"/>
</dbReference>
<evidence type="ECO:0000313" key="1">
    <source>
        <dbReference type="EMBL" id="RST77757.1"/>
    </source>
</evidence>
<keyword evidence="2" id="KW-1185">Reference proteome</keyword>
<comment type="caution">
    <text evidence="1">The sequence shown here is derived from an EMBL/GenBank/DDBJ whole genome shotgun (WGS) entry which is preliminary data.</text>
</comment>
<reference evidence="1" key="1">
    <citation type="submission" date="2018-12" db="EMBL/GenBank/DDBJ databases">
        <authorList>
            <person name="Sun L."/>
            <person name="Chen Z."/>
        </authorList>
    </citation>
    <scope>NUCLEOTIDE SEQUENCE [LARGE SCALE GENOMIC DNA]</scope>
    <source>
        <strain evidence="1">3-2-2</strain>
    </source>
</reference>
<protein>
    <submittedName>
        <fullName evidence="1">Spore coat protein</fullName>
    </submittedName>
</protein>
<gene>
    <name evidence="1" type="ORF">D4T97_003635</name>
</gene>
<dbReference type="OrthoDB" id="3235126at2"/>
<evidence type="ECO:0000313" key="2">
    <source>
        <dbReference type="Proteomes" id="UP000287156"/>
    </source>
</evidence>
<proteinExistence type="predicted"/>
<accession>A0A429Y8D9</accession>
<dbReference type="InterPro" id="IPR014867">
    <property type="entry name" value="Spore_coat_CotH_CotH2/3/7"/>
</dbReference>
<dbReference type="Pfam" id="PF08757">
    <property type="entry name" value="CotH"/>
    <property type="match status" value="1"/>
</dbReference>
<name>A0A429Y8D9_9BACI</name>
<dbReference type="PANTHER" id="PTHR40050">
    <property type="entry name" value="INNER SPORE COAT PROTEIN H"/>
    <property type="match status" value="1"/>
</dbReference>
<dbReference type="Proteomes" id="UP000287156">
    <property type="component" value="Unassembled WGS sequence"/>
</dbReference>
<dbReference type="AlphaFoldDB" id="A0A429Y8D9"/>
<dbReference type="EMBL" id="QYTV02000001">
    <property type="protein sequence ID" value="RST77757.1"/>
    <property type="molecule type" value="Genomic_DNA"/>
</dbReference>
<organism evidence="1 2">
    <name type="scientific">Siminovitchia acidinfaciens</name>
    <dbReference type="NCBI Taxonomy" id="2321395"/>
    <lineage>
        <taxon>Bacteria</taxon>
        <taxon>Bacillati</taxon>
        <taxon>Bacillota</taxon>
        <taxon>Bacilli</taxon>
        <taxon>Bacillales</taxon>
        <taxon>Bacillaceae</taxon>
        <taxon>Siminovitchia</taxon>
    </lineage>
</organism>
<dbReference type="RefSeq" id="WP_126048073.1">
    <property type="nucleotide sequence ID" value="NZ_QYTV02000001.1"/>
</dbReference>
<sequence>MEEKDLEELRSDIWNDLPLPANLVIDHTAYDVDIAYRGSYTRAFRKRSYFIEFIEPDMFAGSREIHLNAEYRDPSLIRNKLSLDFFNDIGVLSPKSYHVNLIRNGVPKGIYLLLESVDDLFLKKRNLPIGPIYYAVNNNANFSFTRDGHKKRSRISGYKQKIGNKDDDESLRKLIDVINTTSDLKFSNVIPDYVKIDKYLDWMVGAVCTMNNDGFTHNYSLYQNTHTGLYEIIPWDYDATWGRKVDGGRMACDYVPIQGKEGNYLCFRLLQMPEFRKQYKQKLEKVLDTKFTVHNMENKINKLHQSLRPHILNDPYKKRKIDTFNNEPEFICQFIKDRSHYLKEHLSELD</sequence>